<dbReference type="NCBIfam" id="TIGR01140">
    <property type="entry name" value="L_thr_O3P_dcar"/>
    <property type="match status" value="1"/>
</dbReference>
<dbReference type="EC" id="4.1.1.81" evidence="4"/>
<dbReference type="SUPFAM" id="SSF53383">
    <property type="entry name" value="PLP-dependent transferases"/>
    <property type="match status" value="1"/>
</dbReference>
<evidence type="ECO:0000256" key="9">
    <source>
        <dbReference type="ARBA" id="ARBA00048531"/>
    </source>
</evidence>
<dbReference type="CDD" id="cd00609">
    <property type="entry name" value="AAT_like"/>
    <property type="match status" value="1"/>
</dbReference>
<organism evidence="11 12">
    <name type="scientific">Geoanaerobacter pelophilus</name>
    <dbReference type="NCBI Taxonomy" id="60036"/>
    <lineage>
        <taxon>Bacteria</taxon>
        <taxon>Pseudomonadati</taxon>
        <taxon>Thermodesulfobacteriota</taxon>
        <taxon>Desulfuromonadia</taxon>
        <taxon>Geobacterales</taxon>
        <taxon>Geobacteraceae</taxon>
        <taxon>Geoanaerobacter</taxon>
    </lineage>
</organism>
<dbReference type="GO" id="GO:0048472">
    <property type="term" value="F:threonine-phosphate decarboxylase activity"/>
    <property type="evidence" value="ECO:0007669"/>
    <property type="project" value="UniProtKB-EC"/>
</dbReference>
<dbReference type="PANTHER" id="PTHR42885">
    <property type="entry name" value="HISTIDINOL-PHOSPHATE AMINOTRANSFERASE-RELATED"/>
    <property type="match status" value="1"/>
</dbReference>
<dbReference type="InterPro" id="IPR015424">
    <property type="entry name" value="PyrdxlP-dep_Trfase"/>
</dbReference>
<dbReference type="Proteomes" id="UP000811899">
    <property type="component" value="Unassembled WGS sequence"/>
</dbReference>
<dbReference type="AlphaFoldDB" id="A0AAW4L7W2"/>
<keyword evidence="7 11" id="KW-0456">Lyase</keyword>
<comment type="cofactor">
    <cofactor evidence="1">
        <name>pyridoxal 5'-phosphate</name>
        <dbReference type="ChEBI" id="CHEBI:597326"/>
    </cofactor>
</comment>
<dbReference type="PANTHER" id="PTHR42885:SF1">
    <property type="entry name" value="THREONINE-PHOSPHATE DECARBOXYLASE"/>
    <property type="match status" value="1"/>
</dbReference>
<feature type="domain" description="Aminotransferase class I/classII large" evidence="10">
    <location>
        <begin position="23"/>
        <end position="353"/>
    </location>
</feature>
<dbReference type="InterPro" id="IPR005860">
    <property type="entry name" value="CobD"/>
</dbReference>
<evidence type="ECO:0000256" key="7">
    <source>
        <dbReference type="ARBA" id="ARBA00023239"/>
    </source>
</evidence>
<evidence type="ECO:0000256" key="8">
    <source>
        <dbReference type="ARBA" id="ARBA00029996"/>
    </source>
</evidence>
<comment type="catalytic activity">
    <reaction evidence="9">
        <text>O-phospho-L-threonine + H(+) = (R)-1-aminopropan-2-yl phosphate + CO2</text>
        <dbReference type="Rhea" id="RHEA:11492"/>
        <dbReference type="ChEBI" id="CHEBI:15378"/>
        <dbReference type="ChEBI" id="CHEBI:16526"/>
        <dbReference type="ChEBI" id="CHEBI:58563"/>
        <dbReference type="ChEBI" id="CHEBI:58675"/>
        <dbReference type="EC" id="4.1.1.81"/>
    </reaction>
</comment>
<dbReference type="PROSITE" id="PS00105">
    <property type="entry name" value="AA_TRANSFER_CLASS_1"/>
    <property type="match status" value="1"/>
</dbReference>
<evidence type="ECO:0000256" key="4">
    <source>
        <dbReference type="ARBA" id="ARBA00012285"/>
    </source>
</evidence>
<comment type="caution">
    <text evidence="11">The sequence shown here is derived from an EMBL/GenBank/DDBJ whole genome shotgun (WGS) entry which is preliminary data.</text>
</comment>
<comment type="function">
    <text evidence="2">Decarboxylates L-threonine-O-3-phosphate to yield (R)-1-amino-2-propanol O-2-phosphate, the precursor for the linkage between the nucleotide loop and the corrin ring in cobalamin.</text>
</comment>
<evidence type="ECO:0000256" key="6">
    <source>
        <dbReference type="ARBA" id="ARBA00022898"/>
    </source>
</evidence>
<evidence type="ECO:0000256" key="2">
    <source>
        <dbReference type="ARBA" id="ARBA00003444"/>
    </source>
</evidence>
<evidence type="ECO:0000259" key="10">
    <source>
        <dbReference type="Pfam" id="PF00155"/>
    </source>
</evidence>
<keyword evidence="5" id="KW-0169">Cobalamin biosynthesis</keyword>
<dbReference type="Gene3D" id="3.40.640.10">
    <property type="entry name" value="Type I PLP-dependent aspartate aminotransferase-like (Major domain)"/>
    <property type="match status" value="1"/>
</dbReference>
<gene>
    <name evidence="11" type="ORF">KI809_06210</name>
</gene>
<evidence type="ECO:0000256" key="3">
    <source>
        <dbReference type="ARBA" id="ARBA00004953"/>
    </source>
</evidence>
<evidence type="ECO:0000256" key="1">
    <source>
        <dbReference type="ARBA" id="ARBA00001933"/>
    </source>
</evidence>
<protein>
    <recommendedName>
        <fullName evidence="4">threonine-phosphate decarboxylase</fullName>
        <ecNumber evidence="4">4.1.1.81</ecNumber>
    </recommendedName>
    <alternativeName>
        <fullName evidence="8">L-threonine-O-3-phosphate decarboxylase</fullName>
    </alternativeName>
</protein>
<dbReference type="InterPro" id="IPR015421">
    <property type="entry name" value="PyrdxlP-dep_Trfase_major"/>
</dbReference>
<dbReference type="InterPro" id="IPR015422">
    <property type="entry name" value="PyrdxlP-dep_Trfase_small"/>
</dbReference>
<dbReference type="GO" id="GO:0030170">
    <property type="term" value="F:pyridoxal phosphate binding"/>
    <property type="evidence" value="ECO:0007669"/>
    <property type="project" value="InterPro"/>
</dbReference>
<proteinExistence type="predicted"/>
<evidence type="ECO:0000256" key="5">
    <source>
        <dbReference type="ARBA" id="ARBA00022573"/>
    </source>
</evidence>
<comment type="pathway">
    <text evidence="3">Cofactor biosynthesis; adenosylcobalamin biosynthesis.</text>
</comment>
<evidence type="ECO:0000313" key="11">
    <source>
        <dbReference type="EMBL" id="MBT0663892.1"/>
    </source>
</evidence>
<dbReference type="Pfam" id="PF00155">
    <property type="entry name" value="Aminotran_1_2"/>
    <property type="match status" value="1"/>
</dbReference>
<accession>A0AAW4L7W2</accession>
<evidence type="ECO:0000313" key="12">
    <source>
        <dbReference type="Proteomes" id="UP000811899"/>
    </source>
</evidence>
<reference evidence="11 12" key="1">
    <citation type="submission" date="2021-05" db="EMBL/GenBank/DDBJ databases">
        <title>The draft genome of Geobacter pelophilus DSM 12255.</title>
        <authorList>
            <person name="Xu Z."/>
            <person name="Masuda Y."/>
            <person name="Itoh H."/>
            <person name="Senoo K."/>
        </authorList>
    </citation>
    <scope>NUCLEOTIDE SEQUENCE [LARGE SCALE GENOMIC DNA]</scope>
    <source>
        <strain evidence="11 12">DSM 12255</strain>
    </source>
</reference>
<keyword evidence="12" id="KW-1185">Reference proteome</keyword>
<dbReference type="EMBL" id="JAHCVJ010000002">
    <property type="protein sequence ID" value="MBT0663892.1"/>
    <property type="molecule type" value="Genomic_DNA"/>
</dbReference>
<dbReference type="InterPro" id="IPR004838">
    <property type="entry name" value="NHTrfase_class1_PyrdxlP-BS"/>
</dbReference>
<dbReference type="GO" id="GO:0009236">
    <property type="term" value="P:cobalamin biosynthetic process"/>
    <property type="evidence" value="ECO:0007669"/>
    <property type="project" value="UniProtKB-KW"/>
</dbReference>
<name>A0AAW4L7W2_9BACT</name>
<dbReference type="Gene3D" id="3.90.1150.10">
    <property type="entry name" value="Aspartate Aminotransferase, domain 1"/>
    <property type="match status" value="1"/>
</dbReference>
<sequence length="362" mass="39111">MSRYDHGGDVFGTARRSGVDPEKLLDFSASINPLGISAAVRSALLAAVDRLVHYPEPFAAPLREILASCHGVAPEQILPANGSTELIYLLPRYVRGKRALIVAPAFSEYAKALTVAGWEVRYHLLSPDDGFCLVLDALQESIEQGCDLLFLCNPGNPTGRLYSREEMLAVARICRAAGVFLVLDEAFMDFCGEEASLVPELAASGNGVVLRSLTKFHAIPGLRLGYAVASAAVCERLAELRGPWSVNALAQAAGAAAVGDIAYRDATREFVAAERQNLRQQLSEICGLLPFSGAANYLLVKLDAGRSVNDLCDKLLVRYGIIVRDCSSFVGLEGGYFRVAVRTSQENRLLVKSLRELLPGRQ</sequence>
<keyword evidence="6" id="KW-0663">Pyridoxal phosphate</keyword>
<dbReference type="InterPro" id="IPR004839">
    <property type="entry name" value="Aminotransferase_I/II_large"/>
</dbReference>